<organism evidence="1 2">
    <name type="scientific">Paenibacillus algicola</name>
    <dbReference type="NCBI Taxonomy" id="2565926"/>
    <lineage>
        <taxon>Bacteria</taxon>
        <taxon>Bacillati</taxon>
        <taxon>Bacillota</taxon>
        <taxon>Bacilli</taxon>
        <taxon>Bacillales</taxon>
        <taxon>Paenibacillaceae</taxon>
        <taxon>Paenibacillus</taxon>
    </lineage>
</organism>
<dbReference type="KEGG" id="palo:E6C60_0552"/>
<dbReference type="AlphaFoldDB" id="A0A4P8XG52"/>
<evidence type="ECO:0000313" key="2">
    <source>
        <dbReference type="Proteomes" id="UP000300879"/>
    </source>
</evidence>
<evidence type="ECO:0000313" key="1">
    <source>
        <dbReference type="EMBL" id="QCT01275.1"/>
    </source>
</evidence>
<protein>
    <submittedName>
        <fullName evidence="1">Uncharacterized protein</fullName>
    </submittedName>
</protein>
<dbReference type="EMBL" id="CP040396">
    <property type="protein sequence ID" value="QCT01275.1"/>
    <property type="molecule type" value="Genomic_DNA"/>
</dbReference>
<gene>
    <name evidence="1" type="ORF">E6C60_0552</name>
</gene>
<sequence>MIDAMHDSSLKLEKNHPSIETTHFAYNSDENTFYLGLTFKDDKVPSLDQLKAIFDEYLFKAAEVTNENDWKIAFENYAINFEQLLTDNKTKLLAIKKINSEEIELQSN</sequence>
<accession>A0A4P8XG52</accession>
<dbReference type="Proteomes" id="UP000300879">
    <property type="component" value="Chromosome"/>
</dbReference>
<proteinExistence type="predicted"/>
<name>A0A4P8XG52_9BACL</name>
<keyword evidence="2" id="KW-1185">Reference proteome</keyword>
<reference evidence="1 2" key="1">
    <citation type="submission" date="2019-05" db="EMBL/GenBank/DDBJ databases">
        <authorList>
            <person name="Chen C."/>
        </authorList>
    </citation>
    <scope>NUCLEOTIDE SEQUENCE [LARGE SCALE GENOMIC DNA]</scope>
    <source>
        <strain evidence="1 2">HB172198</strain>
    </source>
</reference>